<dbReference type="OrthoDB" id="1919336at2759"/>
<accession>A0A4P9XHS9</accession>
<dbReference type="Proteomes" id="UP000271241">
    <property type="component" value="Unassembled WGS sequence"/>
</dbReference>
<keyword evidence="1 2" id="KW-0238">DNA-binding</keyword>
<feature type="compositionally biased region" description="Basic and acidic residues" evidence="3">
    <location>
        <begin position="145"/>
        <end position="159"/>
    </location>
</feature>
<feature type="DNA-binding region" description="HMG box" evidence="2">
    <location>
        <begin position="68"/>
        <end position="122"/>
    </location>
</feature>
<dbReference type="SUPFAM" id="SSF47095">
    <property type="entry name" value="HMG-box"/>
    <property type="match status" value="1"/>
</dbReference>
<dbReference type="Pfam" id="PF00505">
    <property type="entry name" value="HMG_box"/>
    <property type="match status" value="1"/>
</dbReference>
<dbReference type="GO" id="GO:0003677">
    <property type="term" value="F:DNA binding"/>
    <property type="evidence" value="ECO:0007669"/>
    <property type="project" value="UniProtKB-UniRule"/>
</dbReference>
<feature type="compositionally biased region" description="Acidic residues" evidence="3">
    <location>
        <begin position="203"/>
        <end position="223"/>
    </location>
</feature>
<dbReference type="STRING" id="78915.A0A4P9XHS9"/>
<evidence type="ECO:0000256" key="2">
    <source>
        <dbReference type="PROSITE-ProRule" id="PRU00267"/>
    </source>
</evidence>
<dbReference type="InterPro" id="IPR009071">
    <property type="entry name" value="HMG_box_dom"/>
</dbReference>
<evidence type="ECO:0000313" key="5">
    <source>
        <dbReference type="EMBL" id="RKP05176.1"/>
    </source>
</evidence>
<sequence>GLAAGGHLGGLAAGVDGGALASGLAGGAHDGTDRTPGRRRRRRGANADGTPIARRGGGAGGTGGGNANPFFAFCQKERATVRAVMPDATNGEITRELGQRWRALTSDEKKVFYDIAEQQRAERAAAAAAAAELGTGETEVEDADSAVKPDPETGGEHDTTAIPADSLGAHDPENEELSWSDDLSTTTTSDDDENTTRDRDMLAGDDDDDEDIEEGADDMDDAEPAVASRIVTDSQPGHVDPSLMPVDTD</sequence>
<proteinExistence type="predicted"/>
<dbReference type="PANTHER" id="PTHR48112">
    <property type="entry name" value="HIGH MOBILITY GROUP PROTEIN DSP1"/>
    <property type="match status" value="1"/>
</dbReference>
<dbReference type="InterPro" id="IPR050342">
    <property type="entry name" value="HMGB"/>
</dbReference>
<feature type="region of interest" description="Disordered" evidence="3">
    <location>
        <begin position="120"/>
        <end position="249"/>
    </location>
</feature>
<evidence type="ECO:0000256" key="3">
    <source>
        <dbReference type="SAM" id="MobiDB-lite"/>
    </source>
</evidence>
<evidence type="ECO:0000313" key="6">
    <source>
        <dbReference type="Proteomes" id="UP000271241"/>
    </source>
</evidence>
<protein>
    <recommendedName>
        <fullName evidence="4">HMG box domain-containing protein</fullName>
    </recommendedName>
</protein>
<evidence type="ECO:0000259" key="4">
    <source>
        <dbReference type="PROSITE" id="PS50118"/>
    </source>
</evidence>
<feature type="non-terminal residue" evidence="5">
    <location>
        <position position="1"/>
    </location>
</feature>
<name>A0A4P9XHS9_9FUNG</name>
<dbReference type="EMBL" id="KZ993232">
    <property type="protein sequence ID" value="RKP05176.1"/>
    <property type="molecule type" value="Genomic_DNA"/>
</dbReference>
<evidence type="ECO:0000256" key="1">
    <source>
        <dbReference type="ARBA" id="ARBA00023125"/>
    </source>
</evidence>
<dbReference type="CDD" id="cd00084">
    <property type="entry name" value="HMG-box_SF"/>
    <property type="match status" value="1"/>
</dbReference>
<feature type="region of interest" description="Disordered" evidence="3">
    <location>
        <begin position="22"/>
        <end position="66"/>
    </location>
</feature>
<dbReference type="PROSITE" id="PS50118">
    <property type="entry name" value="HMG_BOX_2"/>
    <property type="match status" value="1"/>
</dbReference>
<keyword evidence="2" id="KW-0539">Nucleus</keyword>
<reference evidence="6" key="1">
    <citation type="journal article" date="2018" name="Nat. Microbiol.">
        <title>Leveraging single-cell genomics to expand the fungal tree of life.</title>
        <authorList>
            <person name="Ahrendt S.R."/>
            <person name="Quandt C.A."/>
            <person name="Ciobanu D."/>
            <person name="Clum A."/>
            <person name="Salamov A."/>
            <person name="Andreopoulos B."/>
            <person name="Cheng J.F."/>
            <person name="Woyke T."/>
            <person name="Pelin A."/>
            <person name="Henrissat B."/>
            <person name="Reynolds N.K."/>
            <person name="Benny G.L."/>
            <person name="Smith M.E."/>
            <person name="James T.Y."/>
            <person name="Grigoriev I.V."/>
        </authorList>
    </citation>
    <scope>NUCLEOTIDE SEQUENCE [LARGE SCALE GENOMIC DNA]</scope>
    <source>
        <strain evidence="6">RSA 1356</strain>
    </source>
</reference>
<dbReference type="SMART" id="SM00398">
    <property type="entry name" value="HMG"/>
    <property type="match status" value="1"/>
</dbReference>
<organism evidence="5 6">
    <name type="scientific">Thamnocephalis sphaerospora</name>
    <dbReference type="NCBI Taxonomy" id="78915"/>
    <lineage>
        <taxon>Eukaryota</taxon>
        <taxon>Fungi</taxon>
        <taxon>Fungi incertae sedis</taxon>
        <taxon>Zoopagomycota</taxon>
        <taxon>Zoopagomycotina</taxon>
        <taxon>Zoopagomycetes</taxon>
        <taxon>Zoopagales</taxon>
        <taxon>Sigmoideomycetaceae</taxon>
        <taxon>Thamnocephalis</taxon>
    </lineage>
</organism>
<dbReference type="InterPro" id="IPR036910">
    <property type="entry name" value="HMG_box_dom_sf"/>
</dbReference>
<dbReference type="GO" id="GO:0005634">
    <property type="term" value="C:nucleus"/>
    <property type="evidence" value="ECO:0007669"/>
    <property type="project" value="UniProtKB-UniRule"/>
</dbReference>
<gene>
    <name evidence="5" type="ORF">THASP1DRAFT_26284</name>
</gene>
<feature type="domain" description="HMG box" evidence="4">
    <location>
        <begin position="68"/>
        <end position="122"/>
    </location>
</feature>
<keyword evidence="6" id="KW-1185">Reference proteome</keyword>
<dbReference type="Gene3D" id="1.10.30.10">
    <property type="entry name" value="High mobility group box domain"/>
    <property type="match status" value="1"/>
</dbReference>
<feature type="compositionally biased region" description="Gly residues" evidence="3">
    <location>
        <begin position="55"/>
        <end position="66"/>
    </location>
</feature>
<dbReference type="AlphaFoldDB" id="A0A4P9XHS9"/>